<feature type="domain" description="Hemerythrin-like" evidence="2">
    <location>
        <begin position="52"/>
        <end position="186"/>
    </location>
</feature>
<organism evidence="3 4">
    <name type="scientific">Corallococcus llansteffanensis</name>
    <dbReference type="NCBI Taxonomy" id="2316731"/>
    <lineage>
        <taxon>Bacteria</taxon>
        <taxon>Pseudomonadati</taxon>
        <taxon>Myxococcota</taxon>
        <taxon>Myxococcia</taxon>
        <taxon>Myxococcales</taxon>
        <taxon>Cystobacterineae</taxon>
        <taxon>Myxococcaceae</taxon>
        <taxon>Corallococcus</taxon>
    </lineage>
</organism>
<evidence type="ECO:0000256" key="1">
    <source>
        <dbReference type="SAM" id="MobiDB-lite"/>
    </source>
</evidence>
<dbReference type="PROSITE" id="PS51257">
    <property type="entry name" value="PROKAR_LIPOPROTEIN"/>
    <property type="match status" value="1"/>
</dbReference>
<dbReference type="EMBL" id="RAWB01000467">
    <property type="protein sequence ID" value="RKH49253.1"/>
    <property type="molecule type" value="Genomic_DNA"/>
</dbReference>
<protein>
    <submittedName>
        <fullName evidence="3">Hemerythrin domain-containing protein</fullName>
    </submittedName>
</protein>
<dbReference type="Proteomes" id="UP000272888">
    <property type="component" value="Unassembled WGS sequence"/>
</dbReference>
<comment type="caution">
    <text evidence="3">The sequence shown here is derived from an EMBL/GenBank/DDBJ whole genome shotgun (WGS) entry which is preliminary data.</text>
</comment>
<sequence>MAERESSRRSLLLTVTGVSAGWVLAGCATPSAGSKHGPAESGEQKQEEDVSPAEDLMREHGVLRRVLFVYEESLRRLAAGEEVPPQTLAGGAQLIRRFIEDYHERLEEQFLFPRFEKAGRLLELVGVLREQHARGRQLTADVLRLATPEGLSNPDSVASLTRTLQSFIRMYGPHAAREDTILFPALRQVISANEYDALGEDFERKEHELFGADGFEGVVEEVATLEKALGIYELSSFTPR</sequence>
<dbReference type="Pfam" id="PF01814">
    <property type="entry name" value="Hemerythrin"/>
    <property type="match status" value="1"/>
</dbReference>
<accession>A0A3A8NYV0</accession>
<dbReference type="AlphaFoldDB" id="A0A3A8NYV0"/>
<dbReference type="InterPro" id="IPR012312">
    <property type="entry name" value="Hemerythrin-like"/>
</dbReference>
<evidence type="ECO:0000313" key="3">
    <source>
        <dbReference type="EMBL" id="RKH49253.1"/>
    </source>
</evidence>
<keyword evidence="4" id="KW-1185">Reference proteome</keyword>
<dbReference type="Gene3D" id="1.20.120.520">
    <property type="entry name" value="nmb1532 protein domain like"/>
    <property type="match status" value="1"/>
</dbReference>
<dbReference type="GO" id="GO:0005886">
    <property type="term" value="C:plasma membrane"/>
    <property type="evidence" value="ECO:0007669"/>
    <property type="project" value="TreeGrafter"/>
</dbReference>
<dbReference type="PANTHER" id="PTHR39966">
    <property type="entry name" value="BLL2471 PROTEIN-RELATED"/>
    <property type="match status" value="1"/>
</dbReference>
<name>A0A3A8NYV0_9BACT</name>
<evidence type="ECO:0000259" key="2">
    <source>
        <dbReference type="Pfam" id="PF01814"/>
    </source>
</evidence>
<dbReference type="InterPro" id="IPR006311">
    <property type="entry name" value="TAT_signal"/>
</dbReference>
<evidence type="ECO:0000313" key="4">
    <source>
        <dbReference type="Proteomes" id="UP000272888"/>
    </source>
</evidence>
<dbReference type="PANTHER" id="PTHR39966:SF1">
    <property type="entry name" value="HEMERYTHRIN-LIKE DOMAIN-CONTAINING PROTEIN"/>
    <property type="match status" value="1"/>
</dbReference>
<dbReference type="CDD" id="cd12108">
    <property type="entry name" value="Hr-like"/>
    <property type="match status" value="1"/>
</dbReference>
<gene>
    <name evidence="3" type="ORF">D7V93_32140</name>
</gene>
<reference evidence="4" key="1">
    <citation type="submission" date="2018-09" db="EMBL/GenBank/DDBJ databases">
        <authorList>
            <person name="Livingstone P.G."/>
            <person name="Whitworth D.E."/>
        </authorList>
    </citation>
    <scope>NUCLEOTIDE SEQUENCE [LARGE SCALE GENOMIC DNA]</scope>
    <source>
        <strain evidence="4">CA051B</strain>
    </source>
</reference>
<proteinExistence type="predicted"/>
<dbReference type="PROSITE" id="PS51318">
    <property type="entry name" value="TAT"/>
    <property type="match status" value="1"/>
</dbReference>
<dbReference type="RefSeq" id="WP_120647016.1">
    <property type="nucleotide sequence ID" value="NZ_RAWB01000467.1"/>
</dbReference>
<feature type="region of interest" description="Disordered" evidence="1">
    <location>
        <begin position="31"/>
        <end position="55"/>
    </location>
</feature>